<sequence>MSTLADTIRNIPPVTRFFTVSTLVVSLACSMQLISLGDLIFSTDHLKYVLSSTYHNMTHAQSKVQAVKSFFMGLCESYRFFTCFLVPPGLMASNKMEGILDIYFFYTFANNVERGRFNNNFADCLYFTLLTGTMIVVITTIYGFIDPLHFPFPHSMMLSCIGYIWSRHSKNSIINFLGIIPIKAYYLPFGNLFIKMITQGFPAFLDTGIGILGGYFYQCVQSDTIPFFNLLPTSYSNAPEFRVGTRAATDSDIIPDTIFDKGYLKAPLWFYNLLGYPSNNSVGTTAFRLRRPSSVPVRRVETHSSNFAGRGRRLGSDVKND</sequence>
<reference evidence="1" key="1">
    <citation type="submission" date="2022-06" db="EMBL/GenBank/DDBJ databases">
        <authorList>
            <person name="Legras J.-L."/>
            <person name="Devillers H."/>
            <person name="Grondin C."/>
        </authorList>
    </citation>
    <scope>NUCLEOTIDE SEQUENCE</scope>
    <source>
        <strain evidence="1">CLIB 1444</strain>
    </source>
</reference>
<organism evidence="1 2">
    <name type="scientific">[Candida] jaroonii</name>
    <dbReference type="NCBI Taxonomy" id="467808"/>
    <lineage>
        <taxon>Eukaryota</taxon>
        <taxon>Fungi</taxon>
        <taxon>Dikarya</taxon>
        <taxon>Ascomycota</taxon>
        <taxon>Saccharomycotina</taxon>
        <taxon>Pichiomycetes</taxon>
        <taxon>Debaryomycetaceae</taxon>
        <taxon>Yamadazyma</taxon>
    </lineage>
</organism>
<evidence type="ECO:0000313" key="2">
    <source>
        <dbReference type="Proteomes" id="UP001152531"/>
    </source>
</evidence>
<evidence type="ECO:0000313" key="1">
    <source>
        <dbReference type="EMBL" id="CAH6720825.1"/>
    </source>
</evidence>
<protein>
    <submittedName>
        <fullName evidence="1">Derlin</fullName>
    </submittedName>
</protein>
<proteinExistence type="predicted"/>
<accession>A0ACA9Y757</accession>
<name>A0ACA9Y757_9ASCO</name>
<dbReference type="EMBL" id="CALSDN010000004">
    <property type="protein sequence ID" value="CAH6720825.1"/>
    <property type="molecule type" value="Genomic_DNA"/>
</dbReference>
<comment type="caution">
    <text evidence="1">The sequence shown here is derived from an EMBL/GenBank/DDBJ whole genome shotgun (WGS) entry which is preliminary data.</text>
</comment>
<gene>
    <name evidence="1" type="ORF">CLIB1444_04S08790</name>
</gene>
<dbReference type="Proteomes" id="UP001152531">
    <property type="component" value="Unassembled WGS sequence"/>
</dbReference>
<keyword evidence="2" id="KW-1185">Reference proteome</keyword>